<dbReference type="CDD" id="cd05195">
    <property type="entry name" value="enoyl_red"/>
    <property type="match status" value="1"/>
</dbReference>
<dbReference type="InterPro" id="IPR032821">
    <property type="entry name" value="PKS_assoc"/>
</dbReference>
<dbReference type="InterPro" id="IPR001227">
    <property type="entry name" value="Ac_transferase_dom_sf"/>
</dbReference>
<dbReference type="CDD" id="cd00833">
    <property type="entry name" value="PKS"/>
    <property type="match status" value="1"/>
</dbReference>
<sequence length="2336" mass="254226">MGSISSGAIGPIAVVGIGCRMPGSIRSPTELWDLLMSQGIANKSHVPSSRFDIGAYLHPSNDRPGSFNVPGGYFLDDDPKDFDPEMFNISPVEASWMDPQQRKLLEVVYEAFENSGTTLEMVANRNIGCFVGSFTSDFQQMSAKEPDFRHAYAAIGVDPGIIGNRISYVFNLRGPSLTVNTACSSSLYALDLACRSISSGECDGAVVGGVNLILTVDQHMNTATMGVLSPTNQSHAFDEAADGYGRAEGVGALYLKPLSSAIIDGDPIRAIIRSTATGSSGASEKGITHPSMQAQMDVIASAYKSANITTEFTDYVECHGTGTPVGDPIEVEAINRAFGCMRSTSTPMLIGSVKPNVGHSEAASSMATLIKAILALENGIIPPTAGLTKLSSHIPWDDYNVQVVAKPTAFPNTSSIHRIGVSAFGYGGTNAHAILESTKSSIPNYRGHKLMRHGTGVLDEPDHEASNADHPHLLLFSAHNEATLKNNIIGYSTCGTKVDLIDLAYTLGIRRTKLAHRAFSIVRNGSFESDVTSALDNFVPTTRKAAPAFVFTGQGSQWSRMGARLLEMFPSVLQTIRRLDEHLSTLVSPPTWKIETLLTDPEENNLVNEPEYSQPLCTAVQIALFDLMTSWNVRPVATIGHSSGEIAASYAAGKLSAGDAITAAYFRGKVVASLGINGAMIAVGLGADEVNKHIEEAAYCRRVVIACYNSSSSVTLSGDRDAIEGLHNILTKKKIFARVLRTGWKAYHSHHMVEAASRYYAYLQADSAENHNQDAVEVPMFSTVRKGHIIGKGEYIQHEYWAENLRNPVLFDEGVQNMLETLPHIDAIIEIGPHPTLAGPIRQIIDATNMQGVTYMSTLERNKHDGEQMLRLGGIMWASDMPINVSAVMGNDGTTQNSRGSLLVDLPPYHWTYSKQFWSESRISNEHRTIKHPRHDILGRRILGTPALNPIWRNVLRQKDLPWLVQHRLGGEVMMPATGYIALALEAVTQLNAEADHPQTIQSYTLRDITIFAATVVPDDEGTETLFWLQPLGANSGTFGNGNSNQRYQFTSSFCFNGVWKQAAQGSIVVNSQGPMLHHHAAHGLPDTPKCEPHVDWLEKLRSLGIDLGPVFHRIGNVYTNGKTCTARGDLRIDQQCGLMEAESRYVLHPTVLDSCLQPGIISVHQGRLEDMRCGTIPTHFGEVTIYPPTPEHLANACTLQVWTPHLGNRAYQSNTQLIAYDGSLLVDMSRCRHLLYGAALPHEMQGDSQQDLYLKHDWKIDLDYIGNAVKEGALSHQPLAAIVDIILHKDVTTQTLCLDRTLVETILAIRPNMSMTIAVPSKEVNEDYVAQFSGIEALSIMELDIGSLEGNKINQSYDLIITPELSHSDRHILNHVRQLMTDNGRALIRTNVRDIDEWASALESAGFSGTDGCFADATILATAVERNPTMDRANLDTDNEILLVYRDVPTPLLSVVSDVLGGSGWVIRVQSIATIDILDKERVVLLVDAEGPFLAQIQARQLEKLIHLTENAKAITWVTCGGLLSGEVPEYGMTEGAARVIRNEKSSLDLVTVDYDTGATSSECVASLLNDILTRQRSLGRNGETEYYLEHGVVHIGRIVSHREIIRKFVPYSGELIELPYNQKPAVQGGLENGTLVFHRDDERVGKPLGSDEVEVKVATIGVTLSDGDDDASFLSHEFAGTVVRVGGNVRDIAPAATVVGIAYDRLATFQRTSRNLVQPIHPGTPLTEAATIPSAFTAAIYGLEELARVQSGENVAIVEGLGGIGLAAIQLCRVLGANPIMVSPTEASKHFLSSNGLLSSDRVISSRDGALGDQLERVTAGTGIDVILWPSVVDEATTIGCSHVLARFGRIVSVEQSVNTTPAMSTLPFRGKNATSFTFSLKDVVSFRQQLVSRSLKRCVQLYEQGQIKPLPRPVITGSAAIQDIFKSMRKDTGLGECTVLYDDKTVFRVLPSSLPLQFDGSAAYLMVGCLGGIGRRLAFWMAERGAKYLAFVSRTGTSNPEAAATVNSLEQLGVEVMVLHANVLELPEIARAVALVQSVRPIRGVVNAAAVLRDGLFRNMTIGSWQAVCDTKVKGCLNLHEVLKDELDFFVMTSSITATLGSTGQSNYGAANSFMDSLARHRRFKNLAGVSLDLPAILGVGLIHDSPELLQSIRAKGMYGLHWKEMLKSFEIAMTPRAGLPAGVDHIAIGIQPRLFGQAIQKAGAHIPWKEEPRLNWLEHVVKDQAGNDTLQPDANSQSMVASMRQAPCREEAVSILTSHITRRLARLLMIEPELVHPTQKSLASHGLDSMIGAEFRNWMFREFAVDFPFQQLLTGGLTISDLAEILAERLGK</sequence>
<accession>A0ABR2XEG6</accession>
<dbReference type="Pfam" id="PF14765">
    <property type="entry name" value="PS-DH"/>
    <property type="match status" value="1"/>
</dbReference>
<dbReference type="Gene3D" id="3.10.129.110">
    <property type="entry name" value="Polyketide synthase dehydratase"/>
    <property type="match status" value="1"/>
</dbReference>
<dbReference type="SUPFAM" id="SSF50129">
    <property type="entry name" value="GroES-like"/>
    <property type="match status" value="1"/>
</dbReference>
<reference evidence="10 11" key="1">
    <citation type="submission" date="2024-02" db="EMBL/GenBank/DDBJ databases">
        <title>First draft genome assembly of two strains of Seiridium cardinale.</title>
        <authorList>
            <person name="Emiliani G."/>
            <person name="Scali E."/>
        </authorList>
    </citation>
    <scope>NUCLEOTIDE SEQUENCE [LARGE SCALE GENOMIC DNA]</scope>
    <source>
        <strain evidence="10 11">BM-138-000479</strain>
    </source>
</reference>
<dbReference type="InterPro" id="IPR056501">
    <property type="entry name" value="NAD-bd_HRPKS_sdrA"/>
</dbReference>
<proteinExistence type="predicted"/>
<dbReference type="PROSITE" id="PS00606">
    <property type="entry name" value="KS3_1"/>
    <property type="match status" value="1"/>
</dbReference>
<dbReference type="Gene3D" id="3.40.50.720">
    <property type="entry name" value="NAD(P)-binding Rossmann-like Domain"/>
    <property type="match status" value="2"/>
</dbReference>
<dbReference type="InterPro" id="IPR020806">
    <property type="entry name" value="PKS_PP-bd"/>
</dbReference>
<dbReference type="InterPro" id="IPR036736">
    <property type="entry name" value="ACP-like_sf"/>
</dbReference>
<dbReference type="SMART" id="SM00823">
    <property type="entry name" value="PKS_PP"/>
    <property type="match status" value="1"/>
</dbReference>
<protein>
    <recommendedName>
        <fullName evidence="12">Polyketide synthase</fullName>
    </recommendedName>
</protein>
<evidence type="ECO:0000313" key="10">
    <source>
        <dbReference type="EMBL" id="KAK9772075.1"/>
    </source>
</evidence>
<dbReference type="InterPro" id="IPR009081">
    <property type="entry name" value="PP-bd_ACP"/>
</dbReference>
<feature type="active site" description="Proton acceptor; for dehydratase activity" evidence="6">
    <location>
        <position position="967"/>
    </location>
</feature>
<keyword evidence="1" id="KW-0596">Phosphopantetheine</keyword>
<dbReference type="SMART" id="SM00827">
    <property type="entry name" value="PKS_AT"/>
    <property type="match status" value="1"/>
</dbReference>
<dbReference type="Pfam" id="PF16197">
    <property type="entry name" value="KAsynt_C_assoc"/>
    <property type="match status" value="1"/>
</dbReference>
<dbReference type="EMBL" id="JARVKM010000066">
    <property type="protein sequence ID" value="KAK9772075.1"/>
    <property type="molecule type" value="Genomic_DNA"/>
</dbReference>
<dbReference type="InterPro" id="IPR016039">
    <property type="entry name" value="Thiolase-like"/>
</dbReference>
<dbReference type="PANTHER" id="PTHR43775:SF37">
    <property type="entry name" value="SI:DKEY-61P9.11"/>
    <property type="match status" value="1"/>
</dbReference>
<dbReference type="PROSITE" id="PS50075">
    <property type="entry name" value="CARRIER"/>
    <property type="match status" value="1"/>
</dbReference>
<dbReference type="SMART" id="SM00825">
    <property type="entry name" value="PKS_KS"/>
    <property type="match status" value="1"/>
</dbReference>
<dbReference type="Gene3D" id="3.40.366.10">
    <property type="entry name" value="Malonyl-Coenzyme A Acyl Carrier Protein, domain 2"/>
    <property type="match status" value="1"/>
</dbReference>
<comment type="caution">
    <text evidence="10">The sequence shown here is derived from an EMBL/GenBank/DDBJ whole genome shotgun (WGS) entry which is preliminary data.</text>
</comment>
<feature type="domain" description="PKS/mFAS DH" evidence="9">
    <location>
        <begin position="935"/>
        <end position="1243"/>
    </location>
</feature>
<dbReference type="SUPFAM" id="SSF53901">
    <property type="entry name" value="Thiolase-like"/>
    <property type="match status" value="1"/>
</dbReference>
<keyword evidence="5" id="KW-0511">Multifunctional enzyme</keyword>
<dbReference type="InterPro" id="IPR057326">
    <property type="entry name" value="KR_dom"/>
</dbReference>
<dbReference type="PANTHER" id="PTHR43775">
    <property type="entry name" value="FATTY ACID SYNTHASE"/>
    <property type="match status" value="1"/>
</dbReference>
<organism evidence="10 11">
    <name type="scientific">Seiridium cardinale</name>
    <dbReference type="NCBI Taxonomy" id="138064"/>
    <lineage>
        <taxon>Eukaryota</taxon>
        <taxon>Fungi</taxon>
        <taxon>Dikarya</taxon>
        <taxon>Ascomycota</taxon>
        <taxon>Pezizomycotina</taxon>
        <taxon>Sordariomycetes</taxon>
        <taxon>Xylariomycetidae</taxon>
        <taxon>Amphisphaeriales</taxon>
        <taxon>Sporocadaceae</taxon>
        <taxon>Seiridium</taxon>
    </lineage>
</organism>
<dbReference type="Pfam" id="PF00109">
    <property type="entry name" value="ketoacyl-synt"/>
    <property type="match status" value="1"/>
</dbReference>
<dbReference type="InterPro" id="IPR049552">
    <property type="entry name" value="PKS_DH_N"/>
</dbReference>
<dbReference type="InterPro" id="IPR020841">
    <property type="entry name" value="PKS_Beta-ketoAc_synthase_dom"/>
</dbReference>
<evidence type="ECO:0000256" key="2">
    <source>
        <dbReference type="ARBA" id="ARBA00022553"/>
    </source>
</evidence>
<dbReference type="Proteomes" id="UP001465668">
    <property type="component" value="Unassembled WGS sequence"/>
</dbReference>
<dbReference type="InterPro" id="IPR014031">
    <property type="entry name" value="Ketoacyl_synth_C"/>
</dbReference>
<dbReference type="Pfam" id="PF08659">
    <property type="entry name" value="KR"/>
    <property type="match status" value="1"/>
</dbReference>
<feature type="domain" description="Ketosynthase family 3 (KS3)" evidence="8">
    <location>
        <begin position="9"/>
        <end position="437"/>
    </location>
</feature>
<keyword evidence="11" id="KW-1185">Reference proteome</keyword>
<dbReference type="SUPFAM" id="SSF51735">
    <property type="entry name" value="NAD(P)-binding Rossmann-fold domains"/>
    <property type="match status" value="2"/>
</dbReference>
<dbReference type="SUPFAM" id="SSF47336">
    <property type="entry name" value="ACP-like"/>
    <property type="match status" value="1"/>
</dbReference>
<dbReference type="Gene3D" id="1.10.1200.10">
    <property type="entry name" value="ACP-like"/>
    <property type="match status" value="1"/>
</dbReference>
<dbReference type="InterPro" id="IPR013968">
    <property type="entry name" value="PKS_KR"/>
</dbReference>
<dbReference type="SMART" id="SM00829">
    <property type="entry name" value="PKS_ER"/>
    <property type="match status" value="1"/>
</dbReference>
<evidence type="ECO:0000256" key="4">
    <source>
        <dbReference type="ARBA" id="ARBA00023002"/>
    </source>
</evidence>
<dbReference type="InterPro" id="IPR020807">
    <property type="entry name" value="PKS_DH"/>
</dbReference>
<dbReference type="SMART" id="SM00822">
    <property type="entry name" value="PKS_KR"/>
    <property type="match status" value="1"/>
</dbReference>
<evidence type="ECO:0000256" key="5">
    <source>
        <dbReference type="ARBA" id="ARBA00023268"/>
    </source>
</evidence>
<dbReference type="SUPFAM" id="SSF55048">
    <property type="entry name" value="Probable ACP-binding domain of malonyl-CoA ACP transacylase"/>
    <property type="match status" value="1"/>
</dbReference>
<name>A0ABR2XEG6_9PEZI</name>
<keyword evidence="4" id="KW-0560">Oxidoreductase</keyword>
<feature type="region of interest" description="C-terminal hotdog fold" evidence="6">
    <location>
        <begin position="1088"/>
        <end position="1243"/>
    </location>
</feature>
<dbReference type="InterPro" id="IPR020843">
    <property type="entry name" value="ER"/>
</dbReference>
<dbReference type="InterPro" id="IPR016036">
    <property type="entry name" value="Malonyl_transacylase_ACP-bd"/>
</dbReference>
<keyword evidence="3" id="KW-0808">Transferase</keyword>
<evidence type="ECO:0000256" key="1">
    <source>
        <dbReference type="ARBA" id="ARBA00022450"/>
    </source>
</evidence>
<evidence type="ECO:0000256" key="6">
    <source>
        <dbReference type="PROSITE-ProRule" id="PRU01363"/>
    </source>
</evidence>
<evidence type="ECO:0000259" key="8">
    <source>
        <dbReference type="PROSITE" id="PS52004"/>
    </source>
</evidence>
<evidence type="ECO:0000259" key="9">
    <source>
        <dbReference type="PROSITE" id="PS52019"/>
    </source>
</evidence>
<dbReference type="Pfam" id="PF00550">
    <property type="entry name" value="PP-binding"/>
    <property type="match status" value="1"/>
</dbReference>
<dbReference type="PROSITE" id="PS52019">
    <property type="entry name" value="PKS_MFAS_DH"/>
    <property type="match status" value="1"/>
</dbReference>
<dbReference type="Gene3D" id="3.90.180.10">
    <property type="entry name" value="Medium-chain alcohol dehydrogenases, catalytic domain"/>
    <property type="match status" value="1"/>
</dbReference>
<dbReference type="PROSITE" id="PS52004">
    <property type="entry name" value="KS3_2"/>
    <property type="match status" value="1"/>
</dbReference>
<dbReference type="InterPro" id="IPR036291">
    <property type="entry name" value="NAD(P)-bd_dom_sf"/>
</dbReference>
<dbReference type="InterPro" id="IPR042104">
    <property type="entry name" value="PKS_dehydratase_sf"/>
</dbReference>
<evidence type="ECO:0000259" key="7">
    <source>
        <dbReference type="PROSITE" id="PS50075"/>
    </source>
</evidence>
<dbReference type="InterPro" id="IPR049551">
    <property type="entry name" value="PKS_DH_C"/>
</dbReference>
<dbReference type="Pfam" id="PF23114">
    <property type="entry name" value="NAD-bd_HRPKS_sdrA"/>
    <property type="match status" value="1"/>
</dbReference>
<feature type="region of interest" description="N-terminal hotdog fold" evidence="6">
    <location>
        <begin position="935"/>
        <end position="1075"/>
    </location>
</feature>
<dbReference type="SUPFAM" id="SSF52151">
    <property type="entry name" value="FabD/lysophospholipase-like"/>
    <property type="match status" value="1"/>
</dbReference>
<dbReference type="Gene3D" id="3.40.47.10">
    <property type="match status" value="1"/>
</dbReference>
<dbReference type="InterPro" id="IPR050091">
    <property type="entry name" value="PKS_NRPS_Biosynth_Enz"/>
</dbReference>
<dbReference type="InterPro" id="IPR011032">
    <property type="entry name" value="GroES-like_sf"/>
</dbReference>
<evidence type="ECO:0000313" key="11">
    <source>
        <dbReference type="Proteomes" id="UP001465668"/>
    </source>
</evidence>
<dbReference type="InterPro" id="IPR016035">
    <property type="entry name" value="Acyl_Trfase/lysoPLipase"/>
</dbReference>
<feature type="domain" description="Carrier" evidence="7">
    <location>
        <begin position="2255"/>
        <end position="2334"/>
    </location>
</feature>
<dbReference type="Pfam" id="PF21089">
    <property type="entry name" value="PKS_DH_N"/>
    <property type="match status" value="1"/>
</dbReference>
<evidence type="ECO:0008006" key="12">
    <source>
        <dbReference type="Google" id="ProtNLM"/>
    </source>
</evidence>
<dbReference type="SMART" id="SM00826">
    <property type="entry name" value="PKS_DH"/>
    <property type="match status" value="1"/>
</dbReference>
<evidence type="ECO:0000256" key="3">
    <source>
        <dbReference type="ARBA" id="ARBA00022679"/>
    </source>
</evidence>
<dbReference type="Pfam" id="PF02801">
    <property type="entry name" value="Ketoacyl-synt_C"/>
    <property type="match status" value="1"/>
</dbReference>
<dbReference type="InterPro" id="IPR049900">
    <property type="entry name" value="PKS_mFAS_DH"/>
</dbReference>
<gene>
    <name evidence="10" type="ORF">SCAR479_11238</name>
</gene>
<dbReference type="Pfam" id="PF00698">
    <property type="entry name" value="Acyl_transf_1"/>
    <property type="match status" value="1"/>
</dbReference>
<dbReference type="InterPro" id="IPR018201">
    <property type="entry name" value="Ketoacyl_synth_AS"/>
</dbReference>
<dbReference type="InterPro" id="IPR014043">
    <property type="entry name" value="Acyl_transferase_dom"/>
</dbReference>
<dbReference type="InterPro" id="IPR014030">
    <property type="entry name" value="Ketoacyl_synth_N"/>
</dbReference>
<keyword evidence="2" id="KW-0597">Phosphoprotein</keyword>
<feature type="active site" description="Proton donor; for dehydratase activity" evidence="6">
    <location>
        <position position="1154"/>
    </location>
</feature>